<feature type="transmembrane region" description="Helical" evidence="2">
    <location>
        <begin position="7"/>
        <end position="28"/>
    </location>
</feature>
<evidence type="ECO:0000313" key="3">
    <source>
        <dbReference type="EMBL" id="GFA62129.1"/>
    </source>
</evidence>
<name>A0A699JZN0_TANCI</name>
<comment type="caution">
    <text evidence="3">The sequence shown here is derived from an EMBL/GenBank/DDBJ whole genome shotgun (WGS) entry which is preliminary data.</text>
</comment>
<organism evidence="3">
    <name type="scientific">Tanacetum cinerariifolium</name>
    <name type="common">Dalmatian daisy</name>
    <name type="synonym">Chrysanthemum cinerariifolium</name>
    <dbReference type="NCBI Taxonomy" id="118510"/>
    <lineage>
        <taxon>Eukaryota</taxon>
        <taxon>Viridiplantae</taxon>
        <taxon>Streptophyta</taxon>
        <taxon>Embryophyta</taxon>
        <taxon>Tracheophyta</taxon>
        <taxon>Spermatophyta</taxon>
        <taxon>Magnoliopsida</taxon>
        <taxon>eudicotyledons</taxon>
        <taxon>Gunneridae</taxon>
        <taxon>Pentapetalae</taxon>
        <taxon>asterids</taxon>
        <taxon>campanulids</taxon>
        <taxon>Asterales</taxon>
        <taxon>Asteraceae</taxon>
        <taxon>Asteroideae</taxon>
        <taxon>Anthemideae</taxon>
        <taxon>Anthemidinae</taxon>
        <taxon>Tanacetum</taxon>
    </lineage>
</organism>
<keyword evidence="2" id="KW-1133">Transmembrane helix</keyword>
<dbReference type="EMBL" id="BKCJ010456714">
    <property type="protein sequence ID" value="GFA62129.1"/>
    <property type="molecule type" value="Genomic_DNA"/>
</dbReference>
<keyword evidence="2 3" id="KW-0812">Transmembrane</keyword>
<dbReference type="PANTHER" id="PTHR34125:SF2">
    <property type="entry name" value="TRANSMEMBRANE PROTEIN"/>
    <property type="match status" value="1"/>
</dbReference>
<dbReference type="PANTHER" id="PTHR34125">
    <property type="entry name" value="OS01G0762900 PROTEIN"/>
    <property type="match status" value="1"/>
</dbReference>
<dbReference type="AlphaFoldDB" id="A0A699JZN0"/>
<feature type="transmembrane region" description="Helical" evidence="2">
    <location>
        <begin position="34"/>
        <end position="57"/>
    </location>
</feature>
<evidence type="ECO:0000256" key="1">
    <source>
        <dbReference type="SAM" id="MobiDB-lite"/>
    </source>
</evidence>
<evidence type="ECO:0000256" key="2">
    <source>
        <dbReference type="SAM" id="Phobius"/>
    </source>
</evidence>
<keyword evidence="2" id="KW-0472">Membrane</keyword>
<reference evidence="3" key="1">
    <citation type="journal article" date="2019" name="Sci. Rep.">
        <title>Draft genome of Tanacetum cinerariifolium, the natural source of mosquito coil.</title>
        <authorList>
            <person name="Yamashiro T."/>
            <person name="Shiraishi A."/>
            <person name="Satake H."/>
            <person name="Nakayama K."/>
        </authorList>
    </citation>
    <scope>NUCLEOTIDE SEQUENCE</scope>
</reference>
<gene>
    <name evidence="3" type="ORF">Tci_634101</name>
</gene>
<feature type="compositionally biased region" description="Low complexity" evidence="1">
    <location>
        <begin position="97"/>
        <end position="106"/>
    </location>
</feature>
<accession>A0A699JZN0</accession>
<sequence length="113" mass="11948">MAKLLKFKVHIAVLSLIIILSLIILYVAPSFFNVLAYFWPLFLSTALFLVAVVVFGVTSPPSANVSGEKAGEGILDYVAGASDLGEPVLLQPELADEGSTSNSGSDSKSDDQM</sequence>
<protein>
    <submittedName>
        <fullName evidence="3">Transmembrane protein</fullName>
    </submittedName>
</protein>
<proteinExistence type="predicted"/>
<feature type="region of interest" description="Disordered" evidence="1">
    <location>
        <begin position="92"/>
        <end position="113"/>
    </location>
</feature>